<evidence type="ECO:0000256" key="8">
    <source>
        <dbReference type="ARBA" id="ARBA00030686"/>
    </source>
</evidence>
<dbReference type="Proteomes" id="UP000628854">
    <property type="component" value="Unassembled WGS sequence"/>
</dbReference>
<keyword evidence="7" id="KW-0808">Transferase</keyword>
<gene>
    <name evidence="10" type="primary">cobT</name>
    <name evidence="10" type="ORF">GCM10011503_31290</name>
</gene>
<dbReference type="InterPro" id="IPR023195">
    <property type="entry name" value="Nict_dMeBzImd_PRibTrfase_N"/>
</dbReference>
<dbReference type="GO" id="GO:0016757">
    <property type="term" value="F:glycosyltransferase activity"/>
    <property type="evidence" value="ECO:0007669"/>
    <property type="project" value="UniProtKB-KW"/>
</dbReference>
<keyword evidence="5" id="KW-0169">Cobalamin biosynthesis</keyword>
<evidence type="ECO:0000313" key="10">
    <source>
        <dbReference type="EMBL" id="GGB80281.1"/>
    </source>
</evidence>
<evidence type="ECO:0000313" key="11">
    <source>
        <dbReference type="Proteomes" id="UP000628854"/>
    </source>
</evidence>
<proteinExistence type="inferred from homology"/>
<protein>
    <recommendedName>
        <fullName evidence="4">Nicotinate-nucleotide--dimethylbenzimidazole phosphoribosyltransferase</fullName>
        <ecNumber evidence="3">2.4.2.21</ecNumber>
    </recommendedName>
    <alternativeName>
        <fullName evidence="8">N(1)-alpha-phosphoribosyltransferase</fullName>
    </alternativeName>
</protein>
<dbReference type="PANTHER" id="PTHR43463:SF1">
    <property type="entry name" value="NICOTINATE-NUCLEOTIDE--DIMETHYLBENZIMIDAZOLE PHOSPHORIBOSYLTRANSFERASE"/>
    <property type="match status" value="1"/>
</dbReference>
<comment type="similarity">
    <text evidence="2">Belongs to the CobT family.</text>
</comment>
<dbReference type="Gene3D" id="1.10.1610.10">
    <property type="match status" value="1"/>
</dbReference>
<keyword evidence="11" id="KW-1185">Reference proteome</keyword>
<evidence type="ECO:0000256" key="3">
    <source>
        <dbReference type="ARBA" id="ARBA00011991"/>
    </source>
</evidence>
<reference evidence="11" key="1">
    <citation type="journal article" date="2019" name="Int. J. Syst. Evol. Microbiol.">
        <title>The Global Catalogue of Microorganisms (GCM) 10K type strain sequencing project: providing services to taxonomists for standard genome sequencing and annotation.</title>
        <authorList>
            <consortium name="The Broad Institute Genomics Platform"/>
            <consortium name="The Broad Institute Genome Sequencing Center for Infectious Disease"/>
            <person name="Wu L."/>
            <person name="Ma J."/>
        </authorList>
    </citation>
    <scope>NUCLEOTIDE SEQUENCE [LARGE SCALE GENOMIC DNA]</scope>
    <source>
        <strain evidence="11">CGMCC 1.15928</strain>
    </source>
</reference>
<keyword evidence="6 10" id="KW-0328">Glycosyltransferase</keyword>
<evidence type="ECO:0000256" key="5">
    <source>
        <dbReference type="ARBA" id="ARBA00022573"/>
    </source>
</evidence>
<dbReference type="InterPro" id="IPR003200">
    <property type="entry name" value="Nict_dMeBzImd_PRibTrfase"/>
</dbReference>
<sequence>MRDVQPDEGPAEQVREALLGMGREGDFGRLGKASQWLARWQRRYPPRIENATLAIFAGAHGISGGSDVSLSSDDSTMSKVGALRDGKAPLSAIAAQVGANIRVFELAIEQPTADFTDGAAMSEKECAATIAYGFEALEGQPDVLGLGVIGAGIGTAAAAVACALYGGTADYWVRPGPLAPRNVSGSRTDVVNAALARHRGHLDDPLEALRCVGGRELAACVGAILAARIQSVPVVLDGFATTIAAGIVHAINPAAVSHVMSGHVTKRPAHQAALDRLDMAPLLPLEFNTGGGMGSTAAIGLLKTACAPFLGQPQSG</sequence>
<dbReference type="EMBL" id="BMKF01000003">
    <property type="protein sequence ID" value="GGB80281.1"/>
    <property type="molecule type" value="Genomic_DNA"/>
</dbReference>
<dbReference type="Pfam" id="PF02277">
    <property type="entry name" value="DBI_PRT"/>
    <property type="match status" value="1"/>
</dbReference>
<evidence type="ECO:0000256" key="9">
    <source>
        <dbReference type="ARBA" id="ARBA00047340"/>
    </source>
</evidence>
<dbReference type="PANTHER" id="PTHR43463">
    <property type="entry name" value="NICOTINATE-NUCLEOTIDE--DIMETHYLBENZIMIDAZOLE PHOSPHORIBOSYLTRANSFERASE"/>
    <property type="match status" value="1"/>
</dbReference>
<accession>A0ABQ1JWF3</accession>
<evidence type="ECO:0000256" key="7">
    <source>
        <dbReference type="ARBA" id="ARBA00022679"/>
    </source>
</evidence>
<dbReference type="Gene3D" id="3.40.50.10210">
    <property type="match status" value="1"/>
</dbReference>
<comment type="caution">
    <text evidence="10">The sequence shown here is derived from an EMBL/GenBank/DDBJ whole genome shotgun (WGS) entry which is preliminary data.</text>
</comment>
<evidence type="ECO:0000256" key="4">
    <source>
        <dbReference type="ARBA" id="ARBA00015486"/>
    </source>
</evidence>
<comment type="pathway">
    <text evidence="1">Nucleoside biosynthesis; alpha-ribazole biosynthesis; alpha-ribazole from 5,6-dimethylbenzimidazole: step 1/2.</text>
</comment>
<dbReference type="InterPro" id="IPR036087">
    <property type="entry name" value="Nict_dMeBzImd_PRibTrfase_sf"/>
</dbReference>
<dbReference type="EC" id="2.4.2.21" evidence="3"/>
<evidence type="ECO:0000256" key="6">
    <source>
        <dbReference type="ARBA" id="ARBA00022676"/>
    </source>
</evidence>
<evidence type="ECO:0000256" key="2">
    <source>
        <dbReference type="ARBA" id="ARBA00007110"/>
    </source>
</evidence>
<organism evidence="10 11">
    <name type="scientific">Henriciella pelagia</name>
    <dbReference type="NCBI Taxonomy" id="1977912"/>
    <lineage>
        <taxon>Bacteria</taxon>
        <taxon>Pseudomonadati</taxon>
        <taxon>Pseudomonadota</taxon>
        <taxon>Alphaproteobacteria</taxon>
        <taxon>Hyphomonadales</taxon>
        <taxon>Hyphomonadaceae</taxon>
        <taxon>Henriciella</taxon>
    </lineage>
</organism>
<dbReference type="SUPFAM" id="SSF52733">
    <property type="entry name" value="Nicotinate mononucleotide:5,6-dimethylbenzimidazole phosphoribosyltransferase (CobT)"/>
    <property type="match status" value="1"/>
</dbReference>
<name>A0ABQ1JWF3_9PROT</name>
<evidence type="ECO:0000256" key="1">
    <source>
        <dbReference type="ARBA" id="ARBA00005049"/>
    </source>
</evidence>
<comment type="catalytic activity">
    <reaction evidence="9">
        <text>5,6-dimethylbenzimidazole + nicotinate beta-D-ribonucleotide = alpha-ribazole 5'-phosphate + nicotinate + H(+)</text>
        <dbReference type="Rhea" id="RHEA:11196"/>
        <dbReference type="ChEBI" id="CHEBI:15378"/>
        <dbReference type="ChEBI" id="CHEBI:15890"/>
        <dbReference type="ChEBI" id="CHEBI:32544"/>
        <dbReference type="ChEBI" id="CHEBI:57502"/>
        <dbReference type="ChEBI" id="CHEBI:57918"/>
        <dbReference type="EC" id="2.4.2.21"/>
    </reaction>
</comment>
<dbReference type="CDD" id="cd02439">
    <property type="entry name" value="DMB-PRT_CobT"/>
    <property type="match status" value="1"/>
</dbReference>